<accession>A0A8S5V1W4</accession>
<evidence type="ECO:0000313" key="1">
    <source>
        <dbReference type="EMBL" id="DAG00736.1"/>
    </source>
</evidence>
<organism evidence="1">
    <name type="scientific">Myoviridae sp. ctJ2i1</name>
    <dbReference type="NCBI Taxonomy" id="2825079"/>
    <lineage>
        <taxon>Viruses</taxon>
        <taxon>Duplodnaviria</taxon>
        <taxon>Heunggongvirae</taxon>
        <taxon>Uroviricota</taxon>
        <taxon>Caudoviricetes</taxon>
    </lineage>
</organism>
<name>A0A8S5V1W4_9CAUD</name>
<sequence length="232" mass="26931">MKITSNQFLDYLDSPWFYNIKYNTPIPIDERTIRSSLLKIAYVFLGSIYSKEIIGMPEMSILLDKELENAPHRIKPKDVISGLARLDKLYNYCSSQEINIISIGHMHTLTFDEGEIEVDIGPIAYKNGKYFLFYPVFDQTFNQDKCDSDIKCSLDWKAAYDAFDFQLSGVMFYYPKTNNTFIAYRDISSIERLNFIANNVLKGIANNIYFPVREESSKCRFIPEISRTFTGK</sequence>
<protein>
    <submittedName>
        <fullName evidence="1">Uncharacterized protein</fullName>
    </submittedName>
</protein>
<proteinExistence type="predicted"/>
<reference evidence="1" key="1">
    <citation type="journal article" date="2021" name="Proc. Natl. Acad. Sci. U.S.A.">
        <title>A Catalog of Tens of Thousands of Viruses from Human Metagenomes Reveals Hidden Associations with Chronic Diseases.</title>
        <authorList>
            <person name="Tisza M.J."/>
            <person name="Buck C.B."/>
        </authorList>
    </citation>
    <scope>NUCLEOTIDE SEQUENCE</scope>
    <source>
        <strain evidence="1">CtJ2i1</strain>
    </source>
</reference>
<dbReference type="EMBL" id="BK016182">
    <property type="protein sequence ID" value="DAG00736.1"/>
    <property type="molecule type" value="Genomic_DNA"/>
</dbReference>